<name>A0A9P4HKD4_9PLEO</name>
<dbReference type="AlphaFoldDB" id="A0A9P4HKD4"/>
<dbReference type="OrthoDB" id="9978173at2759"/>
<reference evidence="1" key="1">
    <citation type="journal article" date="2020" name="Stud. Mycol.">
        <title>101 Dothideomycetes genomes: a test case for predicting lifestyles and emergence of pathogens.</title>
        <authorList>
            <person name="Haridas S."/>
            <person name="Albert R."/>
            <person name="Binder M."/>
            <person name="Bloem J."/>
            <person name="Labutti K."/>
            <person name="Salamov A."/>
            <person name="Andreopoulos B."/>
            <person name="Baker S."/>
            <person name="Barry K."/>
            <person name="Bills G."/>
            <person name="Bluhm B."/>
            <person name="Cannon C."/>
            <person name="Castanera R."/>
            <person name="Culley D."/>
            <person name="Daum C."/>
            <person name="Ezra D."/>
            <person name="Gonzalez J."/>
            <person name="Henrissat B."/>
            <person name="Kuo A."/>
            <person name="Liang C."/>
            <person name="Lipzen A."/>
            <person name="Lutzoni F."/>
            <person name="Magnuson J."/>
            <person name="Mondo S."/>
            <person name="Nolan M."/>
            <person name="Ohm R."/>
            <person name="Pangilinan J."/>
            <person name="Park H.-J."/>
            <person name="Ramirez L."/>
            <person name="Alfaro M."/>
            <person name="Sun H."/>
            <person name="Tritt A."/>
            <person name="Yoshinaga Y."/>
            <person name="Zwiers L.-H."/>
            <person name="Turgeon B."/>
            <person name="Goodwin S."/>
            <person name="Spatafora J."/>
            <person name="Crous P."/>
            <person name="Grigoriev I."/>
        </authorList>
    </citation>
    <scope>NUCLEOTIDE SEQUENCE</scope>
    <source>
        <strain evidence="1">CBS 110217</strain>
    </source>
</reference>
<gene>
    <name evidence="1" type="ORF">EK21DRAFT_96816</name>
</gene>
<dbReference type="EMBL" id="ML978157">
    <property type="protein sequence ID" value="KAF2035622.1"/>
    <property type="molecule type" value="Genomic_DNA"/>
</dbReference>
<organism evidence="1 2">
    <name type="scientific">Setomelanomma holmii</name>
    <dbReference type="NCBI Taxonomy" id="210430"/>
    <lineage>
        <taxon>Eukaryota</taxon>
        <taxon>Fungi</taxon>
        <taxon>Dikarya</taxon>
        <taxon>Ascomycota</taxon>
        <taxon>Pezizomycotina</taxon>
        <taxon>Dothideomycetes</taxon>
        <taxon>Pleosporomycetidae</taxon>
        <taxon>Pleosporales</taxon>
        <taxon>Pleosporineae</taxon>
        <taxon>Phaeosphaeriaceae</taxon>
        <taxon>Setomelanomma</taxon>
    </lineage>
</organism>
<sequence length="329" mass="36968">MGPELQLPRICLAVPSPTTCYNAYSTHHHLTIRPDDIWFTILSQMNFYINANAEDLRAHFVAHDGQKELVIRDVGSIDTVDFGLFARRMTSLIQENVLDPDLRDWVMPTFSTTTVDDRTTAAVLMMGSLQAYFSYTSMLLCGIPSVTLMGERADYEDILARLDKLEQLGSQPTDWAALLRPILRKFIASFDASAQASGDVKEFWERIAHFSGGSGPSYLSGWLTAFCFWCNDGETEEEKKQPPMFRRNRDEYQLDDVLFHRVDFNDVPSGFASVPVKVDDNGVVHSTKMVAGSLGMVFSESGEEGEDGKEKLDSVRSLSGWLMYEVRDG</sequence>
<comment type="caution">
    <text evidence="1">The sequence shown here is derived from an EMBL/GenBank/DDBJ whole genome shotgun (WGS) entry which is preliminary data.</text>
</comment>
<dbReference type="InterPro" id="IPR025533">
    <property type="entry name" value="DUF4419"/>
</dbReference>
<evidence type="ECO:0000313" key="2">
    <source>
        <dbReference type="Proteomes" id="UP000799777"/>
    </source>
</evidence>
<dbReference type="PANTHER" id="PTHR31252:SF11">
    <property type="entry name" value="DUF4419 DOMAIN-CONTAINING PROTEIN"/>
    <property type="match status" value="1"/>
</dbReference>
<proteinExistence type="predicted"/>
<evidence type="ECO:0000313" key="1">
    <source>
        <dbReference type="EMBL" id="KAF2035622.1"/>
    </source>
</evidence>
<keyword evidence="2" id="KW-1185">Reference proteome</keyword>
<accession>A0A9P4HKD4</accession>
<dbReference type="Proteomes" id="UP000799777">
    <property type="component" value="Unassembled WGS sequence"/>
</dbReference>
<protein>
    <submittedName>
        <fullName evidence="1">Uncharacterized protein</fullName>
    </submittedName>
</protein>
<dbReference type="Pfam" id="PF14388">
    <property type="entry name" value="DUF4419"/>
    <property type="match status" value="1"/>
</dbReference>
<dbReference type="PANTHER" id="PTHR31252">
    <property type="entry name" value="DUF4419 DOMAIN-CONTAINING PROTEIN"/>
    <property type="match status" value="1"/>
</dbReference>